<dbReference type="Pfam" id="PF13660">
    <property type="entry name" value="DUF4147"/>
    <property type="match status" value="1"/>
</dbReference>
<comment type="caution">
    <text evidence="11">The sequence shown here is derived from an EMBL/GenBank/DDBJ whole genome shotgun (WGS) entry which is preliminary data.</text>
</comment>
<keyword evidence="6" id="KW-0547">Nucleotide-binding</keyword>
<evidence type="ECO:0000256" key="4">
    <source>
        <dbReference type="ARBA" id="ARBA00020720"/>
    </source>
</evidence>
<dbReference type="AlphaFoldDB" id="A0AAE1HIT6"/>
<dbReference type="GO" id="GO:0005524">
    <property type="term" value="F:ATP binding"/>
    <property type="evidence" value="ECO:0007669"/>
    <property type="project" value="UniProtKB-KW"/>
</dbReference>
<evidence type="ECO:0000256" key="8">
    <source>
        <dbReference type="ARBA" id="ARBA00022840"/>
    </source>
</evidence>
<evidence type="ECO:0000256" key="3">
    <source>
        <dbReference type="ARBA" id="ARBA00012101"/>
    </source>
</evidence>
<evidence type="ECO:0000259" key="9">
    <source>
        <dbReference type="Pfam" id="PF05161"/>
    </source>
</evidence>
<dbReference type="Proteomes" id="UP001219518">
    <property type="component" value="Unassembled WGS sequence"/>
</dbReference>
<keyword evidence="7 11" id="KW-0418">Kinase</keyword>
<dbReference type="InterPro" id="IPR039760">
    <property type="entry name" value="MOFRL_protein"/>
</dbReference>
<dbReference type="InterPro" id="IPR007835">
    <property type="entry name" value="MOFRL"/>
</dbReference>
<name>A0AAE1HIT6_9NEOP</name>
<evidence type="ECO:0000256" key="7">
    <source>
        <dbReference type="ARBA" id="ARBA00022777"/>
    </source>
</evidence>
<dbReference type="PANTHER" id="PTHR12227">
    <property type="entry name" value="GLYCERATE KINASE"/>
    <property type="match status" value="1"/>
</dbReference>
<accession>A0AAE1HIT6</accession>
<dbReference type="FunFam" id="3.40.50.10180:FF:000001">
    <property type="entry name" value="Glycerate kinase"/>
    <property type="match status" value="1"/>
</dbReference>
<dbReference type="SUPFAM" id="SSF82544">
    <property type="entry name" value="GckA/TtuD-like"/>
    <property type="match status" value="1"/>
</dbReference>
<proteinExistence type="inferred from homology"/>
<organism evidence="11 12">
    <name type="scientific">Frankliniella fusca</name>
    <dbReference type="NCBI Taxonomy" id="407009"/>
    <lineage>
        <taxon>Eukaryota</taxon>
        <taxon>Metazoa</taxon>
        <taxon>Ecdysozoa</taxon>
        <taxon>Arthropoda</taxon>
        <taxon>Hexapoda</taxon>
        <taxon>Insecta</taxon>
        <taxon>Pterygota</taxon>
        <taxon>Neoptera</taxon>
        <taxon>Paraneoptera</taxon>
        <taxon>Thysanoptera</taxon>
        <taxon>Terebrantia</taxon>
        <taxon>Thripoidea</taxon>
        <taxon>Thripidae</taxon>
        <taxon>Frankliniella</taxon>
    </lineage>
</organism>
<reference evidence="11" key="2">
    <citation type="journal article" date="2023" name="BMC Genomics">
        <title>Pest status, molecular evolution, and epigenetic factors derived from the genome assembly of Frankliniella fusca, a thysanopteran phytovirus vector.</title>
        <authorList>
            <person name="Catto M.A."/>
            <person name="Labadie P.E."/>
            <person name="Jacobson A.L."/>
            <person name="Kennedy G.G."/>
            <person name="Srinivasan R."/>
            <person name="Hunt B.G."/>
        </authorList>
    </citation>
    <scope>NUCLEOTIDE SEQUENCE</scope>
    <source>
        <strain evidence="11">PL_HMW_Pooled</strain>
    </source>
</reference>
<dbReference type="Gene3D" id="3.40.1480.10">
    <property type="entry name" value="MOFRL domain"/>
    <property type="match status" value="1"/>
</dbReference>
<comment type="similarity">
    <text evidence="2">Belongs to the glycerate kinase type-2 family.</text>
</comment>
<feature type="domain" description="MOFRL-associated" evidence="10">
    <location>
        <begin position="14"/>
        <end position="253"/>
    </location>
</feature>
<sequence>MDNLTYQETLEHTKAAFLAAVSAVKPAHLIENAVQINGRIMTVKGTDFQLKQPCYVIGFGKAVLEMALTMEKKLGNLMKKCIISVPVGIQEIQPIPSDTKVEILQGAANNLPDKLAEDNARRILKVVKDLQKDDTLIVLISGGGSALLPLPLEPLTLEEKLQVIKKLANAGADILQLNCVRKCLSAVKGGGLAAAAQPATVISLILSDVIGDPVDFIASGPTASNKDSPTAAWDIICKFQLQNSIPKSVESCLLSSYSKPRNLEGKGVYNILIGNNSVAITAAKNSLVGLNYSVCILSSSIQGNVSRVALLYSQLACRICKVLLKKECNLFEGLEEEFLLSSEAEDDLKKAIYNSSSTRGLCLIAGGETTVKVTGTGKGGRNQELALRFAEELKKVSTGDEYANRFSISLLSAGTDGIDGPTNAAGAFGYAGQLDGNEDYRKYLEDNDTHTFYSNIDDGKNLILTGHTGTNVMDIHILTISNK</sequence>
<evidence type="ECO:0000256" key="2">
    <source>
        <dbReference type="ARBA" id="ARBA00005393"/>
    </source>
</evidence>
<evidence type="ECO:0000313" key="12">
    <source>
        <dbReference type="Proteomes" id="UP001219518"/>
    </source>
</evidence>
<dbReference type="EC" id="2.7.1.31" evidence="3"/>
<dbReference type="Pfam" id="PF05161">
    <property type="entry name" value="MOFRL"/>
    <property type="match status" value="1"/>
</dbReference>
<evidence type="ECO:0000313" key="11">
    <source>
        <dbReference type="EMBL" id="KAK3922062.1"/>
    </source>
</evidence>
<protein>
    <recommendedName>
        <fullName evidence="4">Glycerate kinase</fullName>
        <ecNumber evidence="3">2.7.1.31</ecNumber>
    </recommendedName>
</protein>
<feature type="domain" description="MOFRL" evidence="9">
    <location>
        <begin position="361"/>
        <end position="474"/>
    </location>
</feature>
<dbReference type="InterPro" id="IPR037035">
    <property type="entry name" value="GK-like_C_sf"/>
</dbReference>
<evidence type="ECO:0000256" key="1">
    <source>
        <dbReference type="ARBA" id="ARBA00000694"/>
    </source>
</evidence>
<keyword evidence="5" id="KW-0808">Transferase</keyword>
<reference evidence="11" key="1">
    <citation type="submission" date="2021-07" db="EMBL/GenBank/DDBJ databases">
        <authorList>
            <person name="Catto M.A."/>
            <person name="Jacobson A."/>
            <person name="Kennedy G."/>
            <person name="Labadie P."/>
            <person name="Hunt B.G."/>
            <person name="Srinivasan R."/>
        </authorList>
    </citation>
    <scope>NUCLEOTIDE SEQUENCE</scope>
    <source>
        <strain evidence="11">PL_HMW_Pooled</strain>
        <tissue evidence="11">Head</tissue>
    </source>
</reference>
<evidence type="ECO:0000259" key="10">
    <source>
        <dbReference type="Pfam" id="PF13660"/>
    </source>
</evidence>
<dbReference type="InterPro" id="IPR038614">
    <property type="entry name" value="GK_N_sf"/>
</dbReference>
<comment type="catalytic activity">
    <reaction evidence="1">
        <text>(R)-glycerate + ATP = (2R)-3-phosphoglycerate + ADP + H(+)</text>
        <dbReference type="Rhea" id="RHEA:23516"/>
        <dbReference type="ChEBI" id="CHEBI:15378"/>
        <dbReference type="ChEBI" id="CHEBI:16659"/>
        <dbReference type="ChEBI" id="CHEBI:30616"/>
        <dbReference type="ChEBI" id="CHEBI:58272"/>
        <dbReference type="ChEBI" id="CHEBI:456216"/>
        <dbReference type="EC" id="2.7.1.31"/>
    </reaction>
</comment>
<evidence type="ECO:0000256" key="6">
    <source>
        <dbReference type="ARBA" id="ARBA00022741"/>
    </source>
</evidence>
<keyword evidence="12" id="KW-1185">Reference proteome</keyword>
<keyword evidence="8" id="KW-0067">ATP-binding</keyword>
<dbReference type="InterPro" id="IPR025286">
    <property type="entry name" value="MOFRL_assoc_dom"/>
</dbReference>
<dbReference type="Gene3D" id="3.40.50.10180">
    <property type="entry name" value="Glycerate kinase, MOFRL-like N-terminal domain"/>
    <property type="match status" value="1"/>
</dbReference>
<dbReference type="GO" id="GO:0008887">
    <property type="term" value="F:glycerate kinase activity"/>
    <property type="evidence" value="ECO:0007669"/>
    <property type="project" value="UniProtKB-EC"/>
</dbReference>
<evidence type="ECO:0000256" key="5">
    <source>
        <dbReference type="ARBA" id="ARBA00022679"/>
    </source>
</evidence>
<gene>
    <name evidence="11" type="ORF">KUF71_011238</name>
</gene>
<dbReference type="PANTHER" id="PTHR12227:SF0">
    <property type="entry name" value="GLYCERATE KINASE"/>
    <property type="match status" value="1"/>
</dbReference>
<dbReference type="EMBL" id="JAHWGI010001064">
    <property type="protein sequence ID" value="KAK3922062.1"/>
    <property type="molecule type" value="Genomic_DNA"/>
</dbReference>
<dbReference type="GO" id="GO:0005737">
    <property type="term" value="C:cytoplasm"/>
    <property type="evidence" value="ECO:0007669"/>
    <property type="project" value="TreeGrafter"/>
</dbReference>